<keyword evidence="3" id="KW-1185">Reference proteome</keyword>
<proteinExistence type="predicted"/>
<keyword evidence="1" id="KW-1133">Transmembrane helix</keyword>
<keyword evidence="1" id="KW-0812">Transmembrane</keyword>
<evidence type="ECO:0000313" key="3">
    <source>
        <dbReference type="Proteomes" id="UP001187415"/>
    </source>
</evidence>
<sequence>MKRSRNAEMTASSFSIIITIYLSVSFHLSYGFKVIQPENRTVDPDGLVSISCEHNANVTSVTDVRLSSVSKKDGKKTLLCQKEKPDCENTLMLSNNPQKWLFILLNVGPEAIMNMVYECEFTLNENNLHETKKGQPTKLLQGRQEKDCAPPSPLPPASQSDRLKWILIGLLALLFLCICVIVCFYVKLRKSKEDPENCLYVEMRKAPLPRQV</sequence>
<dbReference type="AlphaFoldDB" id="A0AA88MLI0"/>
<keyword evidence="1" id="KW-0472">Membrane</keyword>
<evidence type="ECO:0000256" key="1">
    <source>
        <dbReference type="SAM" id="Phobius"/>
    </source>
</evidence>
<organism evidence="2 3">
    <name type="scientific">Channa striata</name>
    <name type="common">Snakehead murrel</name>
    <name type="synonym">Ophicephalus striatus</name>
    <dbReference type="NCBI Taxonomy" id="64152"/>
    <lineage>
        <taxon>Eukaryota</taxon>
        <taxon>Metazoa</taxon>
        <taxon>Chordata</taxon>
        <taxon>Craniata</taxon>
        <taxon>Vertebrata</taxon>
        <taxon>Euteleostomi</taxon>
        <taxon>Actinopterygii</taxon>
        <taxon>Neopterygii</taxon>
        <taxon>Teleostei</taxon>
        <taxon>Neoteleostei</taxon>
        <taxon>Acanthomorphata</taxon>
        <taxon>Anabantaria</taxon>
        <taxon>Anabantiformes</taxon>
        <taxon>Channoidei</taxon>
        <taxon>Channidae</taxon>
        <taxon>Channa</taxon>
    </lineage>
</organism>
<feature type="transmembrane region" description="Helical" evidence="1">
    <location>
        <begin position="165"/>
        <end position="186"/>
    </location>
</feature>
<protein>
    <submittedName>
        <fullName evidence="2">Uncharacterized protein</fullName>
    </submittedName>
</protein>
<gene>
    <name evidence="2" type="ORF">Q5P01_013986</name>
</gene>
<dbReference type="EMBL" id="JAUPFM010000010">
    <property type="protein sequence ID" value="KAK2840246.1"/>
    <property type="molecule type" value="Genomic_DNA"/>
</dbReference>
<evidence type="ECO:0000313" key="2">
    <source>
        <dbReference type="EMBL" id="KAK2840246.1"/>
    </source>
</evidence>
<dbReference type="Proteomes" id="UP001187415">
    <property type="component" value="Unassembled WGS sequence"/>
</dbReference>
<name>A0AA88MLI0_CHASR</name>
<accession>A0AA88MLI0</accession>
<feature type="transmembrane region" description="Helical" evidence="1">
    <location>
        <begin position="12"/>
        <end position="32"/>
    </location>
</feature>
<comment type="caution">
    <text evidence="2">The sequence shown here is derived from an EMBL/GenBank/DDBJ whole genome shotgun (WGS) entry which is preliminary data.</text>
</comment>
<reference evidence="2" key="1">
    <citation type="submission" date="2023-07" db="EMBL/GenBank/DDBJ databases">
        <title>Chromosome-level Genome Assembly of Striped Snakehead (Channa striata).</title>
        <authorList>
            <person name="Liu H."/>
        </authorList>
    </citation>
    <scope>NUCLEOTIDE SEQUENCE</scope>
    <source>
        <strain evidence="2">Gz</strain>
        <tissue evidence="2">Muscle</tissue>
    </source>
</reference>